<dbReference type="EMBL" id="CP047901">
    <property type="protein sequence ID" value="QHO63290.1"/>
    <property type="molecule type" value="Genomic_DNA"/>
</dbReference>
<keyword evidence="2 4" id="KW-0689">Ribosomal protein</keyword>
<evidence type="ECO:0000256" key="2">
    <source>
        <dbReference type="ARBA" id="ARBA00022980"/>
    </source>
</evidence>
<dbReference type="PANTHER" id="PTHR11620">
    <property type="entry name" value="60S RIBOSOMAL PROTEIN L23A"/>
    <property type="match status" value="1"/>
</dbReference>
<evidence type="ECO:0000256" key="4">
    <source>
        <dbReference type="HAMAP-Rule" id="MF_01369"/>
    </source>
</evidence>
<keyword evidence="6" id="KW-1185">Reference proteome</keyword>
<sequence length="92" mass="10765">MIIKKPLITEKTLKETALNRYTFLVDPQATKGQIKSEVESLFKVNVVGVKTSLYKPRRFRSARTGHYRQSRSYKKAIVELKPKQSIKYFETK</sequence>
<keyword evidence="3 4" id="KW-0687">Ribonucleoprotein</keyword>
<keyword evidence="4" id="KW-0699">rRNA-binding</keyword>
<evidence type="ECO:0000313" key="5">
    <source>
        <dbReference type="EMBL" id="QHO63290.1"/>
    </source>
</evidence>
<comment type="function">
    <text evidence="4">One of the early assembly proteins it binds 23S rRNA. One of the proteins that surrounds the polypeptide exit tunnel on the outside of the ribosome. Forms the main docking site for trigger factor binding to the ribosome.</text>
</comment>
<proteinExistence type="inferred from homology"/>
<reference evidence="6" key="1">
    <citation type="journal article" date="2020" name="Microorganisms">
        <title>Complete Genome of a Member of a New Bacterial Lineage in the Microgenomates Group Reveals an Unusual Nucleotide Composition Disparity Between Two Strands of DNA and Limited Metabolic Potential.</title>
        <authorList>
            <person name="Kadnikov V.V."/>
            <person name="Mardanov A.V."/>
            <person name="Beletsky A.V."/>
            <person name="Karnachuk O.V."/>
            <person name="Ravin N.V."/>
        </authorList>
    </citation>
    <scope>NUCLEOTIDE SEQUENCE [LARGE SCALE GENOMIC DNA]</scope>
</reference>
<dbReference type="HAMAP" id="MF_01369_B">
    <property type="entry name" value="Ribosomal_uL23_B"/>
    <property type="match status" value="1"/>
</dbReference>
<dbReference type="InterPro" id="IPR013025">
    <property type="entry name" value="Ribosomal_uL23-like"/>
</dbReference>
<dbReference type="GO" id="GO:0003735">
    <property type="term" value="F:structural constituent of ribosome"/>
    <property type="evidence" value="ECO:0007669"/>
    <property type="project" value="InterPro"/>
</dbReference>
<dbReference type="GO" id="GO:0019843">
    <property type="term" value="F:rRNA binding"/>
    <property type="evidence" value="ECO:0007669"/>
    <property type="project" value="UniProtKB-UniRule"/>
</dbReference>
<dbReference type="GO" id="GO:0006412">
    <property type="term" value="P:translation"/>
    <property type="evidence" value="ECO:0007669"/>
    <property type="project" value="UniProtKB-UniRule"/>
</dbReference>
<keyword evidence="4" id="KW-0694">RNA-binding</keyword>
<dbReference type="Gene3D" id="3.30.70.330">
    <property type="match status" value="1"/>
</dbReference>
<dbReference type="AlphaFoldDB" id="A0A857NA79"/>
<dbReference type="InterPro" id="IPR012678">
    <property type="entry name" value="Ribosomal_uL23/eL15/eS24_sf"/>
</dbReference>
<dbReference type="Pfam" id="PF00276">
    <property type="entry name" value="Ribosomal_L23"/>
    <property type="match status" value="1"/>
</dbReference>
<comment type="similarity">
    <text evidence="1 4">Belongs to the universal ribosomal protein uL23 family.</text>
</comment>
<dbReference type="RefSeq" id="WP_161931675.1">
    <property type="nucleotide sequence ID" value="NZ_CP047901.1"/>
</dbReference>
<evidence type="ECO:0000256" key="1">
    <source>
        <dbReference type="ARBA" id="ARBA00006700"/>
    </source>
</evidence>
<evidence type="ECO:0000256" key="3">
    <source>
        <dbReference type="ARBA" id="ARBA00023274"/>
    </source>
</evidence>
<dbReference type="GO" id="GO:1990904">
    <property type="term" value="C:ribonucleoprotein complex"/>
    <property type="evidence" value="ECO:0007669"/>
    <property type="project" value="UniProtKB-KW"/>
</dbReference>
<accession>A0A857NA79</accession>
<dbReference type="GO" id="GO:0005840">
    <property type="term" value="C:ribosome"/>
    <property type="evidence" value="ECO:0007669"/>
    <property type="project" value="UniProtKB-KW"/>
</dbReference>
<protein>
    <recommendedName>
        <fullName evidence="4">Large ribosomal subunit protein uL23</fullName>
    </recommendedName>
</protein>
<gene>
    <name evidence="4" type="primary">rplW</name>
    <name evidence="5" type="ORF">MICH65_0309</name>
</gene>
<dbReference type="SUPFAM" id="SSF54189">
    <property type="entry name" value="Ribosomal proteins S24e, L23 and L15e"/>
    <property type="match status" value="1"/>
</dbReference>
<dbReference type="InterPro" id="IPR012677">
    <property type="entry name" value="Nucleotide-bd_a/b_plait_sf"/>
</dbReference>
<dbReference type="NCBIfam" id="NF004363">
    <property type="entry name" value="PRK05738.2-4"/>
    <property type="match status" value="1"/>
</dbReference>
<evidence type="ECO:0000313" key="6">
    <source>
        <dbReference type="Proteomes" id="UP000463983"/>
    </source>
</evidence>
<organism evidence="5 6">
    <name type="scientific">Candidatus Chazhemtobacterium aquaticus</name>
    <dbReference type="NCBI Taxonomy" id="2715735"/>
    <lineage>
        <taxon>Bacteria</taxon>
        <taxon>Candidatus Chazhemtobacteraceae</taxon>
        <taxon>Candidatus Chazhemtobacterium</taxon>
    </lineage>
</organism>
<comment type="subunit">
    <text evidence="4">Part of the 50S ribosomal subunit. Contacts protein L29, and trigger factor when it is bound to the ribosome.</text>
</comment>
<dbReference type="Proteomes" id="UP000463983">
    <property type="component" value="Chromosome"/>
</dbReference>
<dbReference type="KEGG" id="caqa:MICH65_0309"/>
<name>A0A857NA79_9BACT</name>